<protein>
    <recommendedName>
        <fullName evidence="4">Cirhin</fullName>
    </recommendedName>
</protein>
<dbReference type="PANTHER" id="PTHR44163:SF1">
    <property type="entry name" value="U3 SMALL NUCLEOLAR RNA-ASSOCIATED PROTEIN 4 HOMOLOG"/>
    <property type="match status" value="1"/>
</dbReference>
<feature type="region of interest" description="Disordered" evidence="1">
    <location>
        <begin position="628"/>
        <end position="647"/>
    </location>
</feature>
<dbReference type="EMBL" id="JAVRJZ010000003">
    <property type="protein sequence ID" value="KAK2724418.1"/>
    <property type="molecule type" value="Genomic_DNA"/>
</dbReference>
<gene>
    <name evidence="2" type="ORF">QYM36_001060</name>
</gene>
<organism evidence="2 3">
    <name type="scientific">Artemia franciscana</name>
    <name type="common">Brine shrimp</name>
    <name type="synonym">Artemia sanfranciscana</name>
    <dbReference type="NCBI Taxonomy" id="6661"/>
    <lineage>
        <taxon>Eukaryota</taxon>
        <taxon>Metazoa</taxon>
        <taxon>Ecdysozoa</taxon>
        <taxon>Arthropoda</taxon>
        <taxon>Crustacea</taxon>
        <taxon>Branchiopoda</taxon>
        <taxon>Anostraca</taxon>
        <taxon>Artemiidae</taxon>
        <taxon>Artemia</taxon>
    </lineage>
</organism>
<dbReference type="SUPFAM" id="SSF50978">
    <property type="entry name" value="WD40 repeat-like"/>
    <property type="match status" value="2"/>
</dbReference>
<dbReference type="SMART" id="SM00320">
    <property type="entry name" value="WD40"/>
    <property type="match status" value="7"/>
</dbReference>
<dbReference type="AlphaFoldDB" id="A0AA88I8B8"/>
<dbReference type="InterPro" id="IPR036322">
    <property type="entry name" value="WD40_repeat_dom_sf"/>
</dbReference>
<dbReference type="GO" id="GO:0034455">
    <property type="term" value="C:t-UTP complex"/>
    <property type="evidence" value="ECO:0007669"/>
    <property type="project" value="TreeGrafter"/>
</dbReference>
<dbReference type="Pfam" id="PF00400">
    <property type="entry name" value="WD40"/>
    <property type="match status" value="1"/>
</dbReference>
<dbReference type="Proteomes" id="UP001187531">
    <property type="component" value="Unassembled WGS sequence"/>
</dbReference>
<keyword evidence="3" id="KW-1185">Reference proteome</keyword>
<proteinExistence type="predicted"/>
<dbReference type="GO" id="GO:0003723">
    <property type="term" value="F:RNA binding"/>
    <property type="evidence" value="ECO:0007669"/>
    <property type="project" value="TreeGrafter"/>
</dbReference>
<dbReference type="GO" id="GO:0000462">
    <property type="term" value="P:maturation of SSU-rRNA from tricistronic rRNA transcript (SSU-rRNA, 5.8S rRNA, LSU-rRNA)"/>
    <property type="evidence" value="ECO:0007669"/>
    <property type="project" value="InterPro"/>
</dbReference>
<dbReference type="PANTHER" id="PTHR44163">
    <property type="entry name" value="U3 SMALL NUCLEOLAR RNA-ASSOCIATED PROTEIN 4 HOMOLOG"/>
    <property type="match status" value="1"/>
</dbReference>
<evidence type="ECO:0000256" key="1">
    <source>
        <dbReference type="SAM" id="MobiDB-lite"/>
    </source>
</evidence>
<dbReference type="GO" id="GO:0030686">
    <property type="term" value="C:90S preribosome"/>
    <property type="evidence" value="ECO:0007669"/>
    <property type="project" value="InterPro"/>
</dbReference>
<reference evidence="2" key="1">
    <citation type="submission" date="2023-07" db="EMBL/GenBank/DDBJ databases">
        <title>Chromosome-level genome assembly of Artemia franciscana.</title>
        <authorList>
            <person name="Jo E."/>
        </authorList>
    </citation>
    <scope>NUCLEOTIDE SEQUENCE</scope>
    <source>
        <tissue evidence="2">Whole body</tissue>
    </source>
</reference>
<dbReference type="Gene3D" id="2.130.10.10">
    <property type="entry name" value="YVTN repeat-like/Quinoprotein amine dehydrogenase"/>
    <property type="match status" value="2"/>
</dbReference>
<dbReference type="InterPro" id="IPR001680">
    <property type="entry name" value="WD40_rpt"/>
</dbReference>
<dbReference type="InterPro" id="IPR015943">
    <property type="entry name" value="WD40/YVTN_repeat-like_dom_sf"/>
</dbReference>
<dbReference type="InterPro" id="IPR046351">
    <property type="entry name" value="UTP4"/>
</dbReference>
<accession>A0AA88I8B8</accession>
<name>A0AA88I8B8_ARTSF</name>
<evidence type="ECO:0000313" key="2">
    <source>
        <dbReference type="EMBL" id="KAK2724418.1"/>
    </source>
</evidence>
<dbReference type="GO" id="GO:0032040">
    <property type="term" value="C:small-subunit processome"/>
    <property type="evidence" value="ECO:0007669"/>
    <property type="project" value="TreeGrafter"/>
</dbReference>
<evidence type="ECO:0000313" key="3">
    <source>
        <dbReference type="Proteomes" id="UP001187531"/>
    </source>
</evidence>
<sequence>MSVIHSTRLFKWVPKEIKWMSLNQDATKLAVSRSDNSIEIWNMINASYIEGVIPASLSLEDSVEAVVWGSSVLKINQRLFSAGLQGTVTEYCSVNLVPKKNYPVTAGSIWCLETSKQGNQIAAGTEHGIVNIFSVTEDGLEMRSTLDRQESKVLSVAWKSDGNFIVTGSIDTIRLFSVSNGKCLVRMATGRSERKQETYVWTLAITDDFSIVTGDSRGKTCFWDGRSGTLETAVDSHKADVLSVALSEDQTTVYSSGVDPVVQQFVRIPARKGSRRSTWVRSVERKTLHTHDVRAMVVAGTHLFSGGTDANLTRSYYPPKVVLKYPSLPSPDSVKVAKEPRLILLRGDVHIDIWLLAKPEPVDAIVPGRPIPFMREPIKLAQIDSKHQDTIVTADISEDGKFIAYSTCRELRILYCRFNPKDLRITRIKDTSTELVASHQLHLRKNKLISIGYNNTIQIASCSENRVTLRDTIECDNSISWSGGVILSTVSEDGKYLAICDSCGNIIVADVEKMALLCKVPRYKALPVAMNINSRAKTFLIVYSDHRIVEFSLEELRYTRFSRELSTRHPVEWLNRHTAARSIFYDPNNDDIVIVHDQSTICTINKQKDLQEPEAKVQRVESSNAIMLPNGDLDSSESSRSSFCPMSPTGQTEHPFVFIRKYEHLVYFGPISSSNLSEFVAVEITPESLELQLPPMLYKKKYGV</sequence>
<evidence type="ECO:0008006" key="4">
    <source>
        <dbReference type="Google" id="ProtNLM"/>
    </source>
</evidence>
<comment type="caution">
    <text evidence="2">The sequence shown here is derived from an EMBL/GenBank/DDBJ whole genome shotgun (WGS) entry which is preliminary data.</text>
</comment>